<protein>
    <submittedName>
        <fullName evidence="2">Hydrolase 2, exosortase A system-associated</fullName>
    </submittedName>
</protein>
<dbReference type="InterPro" id="IPR017532">
    <property type="entry name" value="Hydrolase-2_PEP"/>
</dbReference>
<reference evidence="2 3" key="1">
    <citation type="submission" date="2023-06" db="EMBL/GenBank/DDBJ databases">
        <title>Pelomonas sp. APW6 16S ribosomal RNA gene genome sequencing and assembly.</title>
        <authorList>
            <person name="Woo H."/>
        </authorList>
    </citation>
    <scope>NUCLEOTIDE SEQUENCE [LARGE SCALE GENOMIC DNA]</scope>
    <source>
        <strain evidence="2 3">APW6</strain>
    </source>
</reference>
<dbReference type="GO" id="GO:0016787">
    <property type="term" value="F:hydrolase activity"/>
    <property type="evidence" value="ECO:0007669"/>
    <property type="project" value="UniProtKB-KW"/>
</dbReference>
<dbReference type="RefSeq" id="WP_285983402.1">
    <property type="nucleotide sequence ID" value="NZ_JASVDS010000004.1"/>
</dbReference>
<dbReference type="NCBIfam" id="TIGR03101">
    <property type="entry name" value="hydr2_PEP"/>
    <property type="match status" value="1"/>
</dbReference>
<dbReference type="Pfam" id="PF12146">
    <property type="entry name" value="Hydrolase_4"/>
    <property type="match status" value="1"/>
</dbReference>
<keyword evidence="3" id="KW-1185">Reference proteome</keyword>
<accession>A0ABT7LKC4</accession>
<gene>
    <name evidence="2" type="ORF">QRD43_15480</name>
</gene>
<keyword evidence="2" id="KW-0378">Hydrolase</keyword>
<name>A0ABT7LKC4_9BURK</name>
<comment type="caution">
    <text evidence="2">The sequence shown here is derived from an EMBL/GenBank/DDBJ whole genome shotgun (WGS) entry which is preliminary data.</text>
</comment>
<dbReference type="Gene3D" id="3.40.50.1820">
    <property type="entry name" value="alpha/beta hydrolase"/>
    <property type="match status" value="1"/>
</dbReference>
<dbReference type="Proteomes" id="UP001238603">
    <property type="component" value="Unassembled WGS sequence"/>
</dbReference>
<organism evidence="2 3">
    <name type="scientific">Roseateles subflavus</name>
    <dbReference type="NCBI Taxonomy" id="3053353"/>
    <lineage>
        <taxon>Bacteria</taxon>
        <taxon>Pseudomonadati</taxon>
        <taxon>Pseudomonadota</taxon>
        <taxon>Betaproteobacteria</taxon>
        <taxon>Burkholderiales</taxon>
        <taxon>Sphaerotilaceae</taxon>
        <taxon>Roseateles</taxon>
    </lineage>
</organism>
<evidence type="ECO:0000313" key="3">
    <source>
        <dbReference type="Proteomes" id="UP001238603"/>
    </source>
</evidence>
<sequence length="281" mass="30786">MDAATAFFLESRDGSLRYLNLFKPAPGVPGRGLVLLVPPWLEELNRSRRMLAVGSDALRQAGFTVLWPDLFGCGDSAGDHGEARWDTWLSDLDLALERLRQEGEPDSPLWLWGLRSGALLASDFARRRELACHWLLWQPQVSGEQVLQQFLRLRLAADMSRSTRSFTDTAAMRRALQSGQAIHAAGYTVHPQLALPLAAAQLLPPRGVAGARLVWCEMASAATQTLGPASRQHLETWRAAGCQLSTVCTQGPQFWASPEVTVGRGLIDGTLRSLCAEEAFA</sequence>
<dbReference type="InterPro" id="IPR022742">
    <property type="entry name" value="Hydrolase_4"/>
</dbReference>
<proteinExistence type="predicted"/>
<evidence type="ECO:0000313" key="2">
    <source>
        <dbReference type="EMBL" id="MDL5033316.1"/>
    </source>
</evidence>
<evidence type="ECO:0000259" key="1">
    <source>
        <dbReference type="Pfam" id="PF12146"/>
    </source>
</evidence>
<dbReference type="SUPFAM" id="SSF53474">
    <property type="entry name" value="alpha/beta-Hydrolases"/>
    <property type="match status" value="1"/>
</dbReference>
<dbReference type="EMBL" id="JASVDS010000004">
    <property type="protein sequence ID" value="MDL5033316.1"/>
    <property type="molecule type" value="Genomic_DNA"/>
</dbReference>
<feature type="domain" description="Serine aminopeptidase S33" evidence="1">
    <location>
        <begin position="56"/>
        <end position="153"/>
    </location>
</feature>
<dbReference type="InterPro" id="IPR029058">
    <property type="entry name" value="AB_hydrolase_fold"/>
</dbReference>